<comment type="caution">
    <text evidence="2">The sequence shown here is derived from an EMBL/GenBank/DDBJ whole genome shotgun (WGS) entry which is preliminary data.</text>
</comment>
<keyword evidence="1" id="KW-0812">Transmembrane</keyword>
<sequence>MEKIRQNDGRGIARFFRSWRKLPPAAWSPWRRRCWSLAVEAWLVAFVVLGLTTGWTAGFCTWLR</sequence>
<proteinExistence type="predicted"/>
<organism evidence="2 3">
    <name type="scientific">Sulfobacillus benefaciens</name>
    <dbReference type="NCBI Taxonomy" id="453960"/>
    <lineage>
        <taxon>Bacteria</taxon>
        <taxon>Bacillati</taxon>
        <taxon>Bacillota</taxon>
        <taxon>Clostridia</taxon>
        <taxon>Eubacteriales</taxon>
        <taxon>Clostridiales Family XVII. Incertae Sedis</taxon>
        <taxon>Sulfobacillus</taxon>
    </lineage>
</organism>
<reference evidence="2 3" key="1">
    <citation type="journal article" date="2014" name="BMC Genomics">
        <title>Comparison of environmental and isolate Sulfobacillus genomes reveals diverse carbon, sulfur, nitrogen, and hydrogen metabolisms.</title>
        <authorList>
            <person name="Justice N.B."/>
            <person name="Norman A."/>
            <person name="Brown C.T."/>
            <person name="Singh A."/>
            <person name="Thomas B.C."/>
            <person name="Banfield J.F."/>
        </authorList>
    </citation>
    <scope>NUCLEOTIDE SEQUENCE [LARGE SCALE GENOMIC DNA]</scope>
    <source>
        <strain evidence="2">AMDSBA4</strain>
    </source>
</reference>
<evidence type="ECO:0000313" key="3">
    <source>
        <dbReference type="Proteomes" id="UP000242972"/>
    </source>
</evidence>
<dbReference type="EMBL" id="PXYW01000150">
    <property type="protein sequence ID" value="PSR25502.1"/>
    <property type="molecule type" value="Genomic_DNA"/>
</dbReference>
<gene>
    <name evidence="2" type="ORF">C7B46_20615</name>
</gene>
<protein>
    <submittedName>
        <fullName evidence="2">Uncharacterized protein</fullName>
    </submittedName>
</protein>
<keyword evidence="1" id="KW-1133">Transmembrane helix</keyword>
<accession>A0A2T2WTH0</accession>
<evidence type="ECO:0000256" key="1">
    <source>
        <dbReference type="SAM" id="Phobius"/>
    </source>
</evidence>
<evidence type="ECO:0000313" key="2">
    <source>
        <dbReference type="EMBL" id="PSR25502.1"/>
    </source>
</evidence>
<dbReference type="Proteomes" id="UP000242972">
    <property type="component" value="Unassembled WGS sequence"/>
</dbReference>
<feature type="transmembrane region" description="Helical" evidence="1">
    <location>
        <begin position="41"/>
        <end position="63"/>
    </location>
</feature>
<name>A0A2T2WTH0_9FIRM</name>
<dbReference type="AlphaFoldDB" id="A0A2T2WTH0"/>
<keyword evidence="1" id="KW-0472">Membrane</keyword>